<dbReference type="Proteomes" id="UP000648257">
    <property type="component" value="Unassembled WGS sequence"/>
</dbReference>
<keyword evidence="3" id="KW-1185">Reference proteome</keyword>
<keyword evidence="1" id="KW-0732">Signal</keyword>
<evidence type="ECO:0000256" key="1">
    <source>
        <dbReference type="SAM" id="SignalP"/>
    </source>
</evidence>
<accession>A0ABR6X0W1</accession>
<gene>
    <name evidence="2" type="ORF">H8K52_02500</name>
</gene>
<dbReference type="EMBL" id="JACOFW010000002">
    <property type="protein sequence ID" value="MBC3806215.1"/>
    <property type="molecule type" value="Genomic_DNA"/>
</dbReference>
<dbReference type="RefSeq" id="WP_186921115.1">
    <property type="nucleotide sequence ID" value="NZ_JACOFW010000002.1"/>
</dbReference>
<organism evidence="2 3">
    <name type="scientific">Undibacterium seohonense</name>
    <dbReference type="NCBI Taxonomy" id="1344950"/>
    <lineage>
        <taxon>Bacteria</taxon>
        <taxon>Pseudomonadati</taxon>
        <taxon>Pseudomonadota</taxon>
        <taxon>Betaproteobacteria</taxon>
        <taxon>Burkholderiales</taxon>
        <taxon>Oxalobacteraceae</taxon>
        <taxon>Undibacterium</taxon>
    </lineage>
</organism>
<feature type="chain" id="PRO_5045681909" evidence="1">
    <location>
        <begin position="27"/>
        <end position="71"/>
    </location>
</feature>
<proteinExistence type="predicted"/>
<comment type="caution">
    <text evidence="2">The sequence shown here is derived from an EMBL/GenBank/DDBJ whole genome shotgun (WGS) entry which is preliminary data.</text>
</comment>
<protein>
    <submittedName>
        <fullName evidence="2">Uncharacterized protein</fullName>
    </submittedName>
</protein>
<feature type="signal peptide" evidence="1">
    <location>
        <begin position="1"/>
        <end position="26"/>
    </location>
</feature>
<evidence type="ECO:0000313" key="3">
    <source>
        <dbReference type="Proteomes" id="UP000648257"/>
    </source>
</evidence>
<evidence type="ECO:0000313" key="2">
    <source>
        <dbReference type="EMBL" id="MBC3806215.1"/>
    </source>
</evidence>
<name>A0ABR6X0W1_9BURK</name>
<sequence length="71" mass="7706">MIKLKKALFSFAIGLGIAVSMSPAYAITYEYCVDLLCACAQGEQSACQQFSASRCNRLIYSGDVGQLCEVR</sequence>
<reference evidence="2 3" key="1">
    <citation type="submission" date="2020-08" db="EMBL/GenBank/DDBJ databases">
        <title>Novel species isolated from subtropical streams in China.</title>
        <authorList>
            <person name="Lu H."/>
        </authorList>
    </citation>
    <scope>NUCLEOTIDE SEQUENCE [LARGE SCALE GENOMIC DNA]</scope>
    <source>
        <strain evidence="2 3">KACC 16656</strain>
    </source>
</reference>